<dbReference type="PANTHER" id="PTHR42909:SF1">
    <property type="entry name" value="CARBOHYDRATE KINASE PFKB DOMAIN-CONTAINING PROTEIN"/>
    <property type="match status" value="1"/>
</dbReference>
<evidence type="ECO:0000313" key="6">
    <source>
        <dbReference type="EMBL" id="VDK17818.1"/>
    </source>
</evidence>
<name>A0A0M3IZF4_ANISI</name>
<reference evidence="6 7" key="2">
    <citation type="submission" date="2018-11" db="EMBL/GenBank/DDBJ databases">
        <authorList>
            <consortium name="Pathogen Informatics"/>
        </authorList>
    </citation>
    <scope>NUCLEOTIDE SEQUENCE [LARGE SCALE GENOMIC DNA]</scope>
</reference>
<dbReference type="SUPFAM" id="SSF110581">
    <property type="entry name" value="Indigoidine synthase A-like"/>
    <property type="match status" value="1"/>
</dbReference>
<dbReference type="WBParaSite" id="ASIM_0000063701-mRNA-1">
    <property type="protein sequence ID" value="ASIM_0000063701-mRNA-1"/>
    <property type="gene ID" value="ASIM_0000063701"/>
</dbReference>
<proteinExistence type="predicted"/>
<keyword evidence="7" id="KW-1185">Reference proteome</keyword>
<keyword evidence="1" id="KW-0479">Metal-binding</keyword>
<keyword evidence="4" id="KW-0456">Lyase</keyword>
<dbReference type="InterPro" id="IPR007342">
    <property type="entry name" value="PsuG"/>
</dbReference>
<evidence type="ECO:0000256" key="5">
    <source>
        <dbReference type="ARBA" id="ARBA00023295"/>
    </source>
</evidence>
<reference evidence="8" key="1">
    <citation type="submission" date="2017-02" db="UniProtKB">
        <authorList>
            <consortium name="WormBaseParasite"/>
        </authorList>
    </citation>
    <scope>IDENTIFICATION</scope>
</reference>
<dbReference type="AlphaFoldDB" id="A0A0M3IZF4"/>
<gene>
    <name evidence="6" type="ORF">ASIM_LOCUS537</name>
</gene>
<dbReference type="Gene3D" id="3.40.1790.10">
    <property type="entry name" value="Indigoidine synthase domain"/>
    <property type="match status" value="1"/>
</dbReference>
<evidence type="ECO:0000313" key="8">
    <source>
        <dbReference type="WBParaSite" id="ASIM_0000063701-mRNA-1"/>
    </source>
</evidence>
<dbReference type="GO" id="GO:0046872">
    <property type="term" value="F:metal ion binding"/>
    <property type="evidence" value="ECO:0007669"/>
    <property type="project" value="UniProtKB-KW"/>
</dbReference>
<dbReference type="GO" id="GO:0005737">
    <property type="term" value="C:cytoplasm"/>
    <property type="evidence" value="ECO:0007669"/>
    <property type="project" value="TreeGrafter"/>
</dbReference>
<evidence type="ECO:0000313" key="7">
    <source>
        <dbReference type="Proteomes" id="UP000267096"/>
    </source>
</evidence>
<keyword evidence="3" id="KW-0464">Manganese</keyword>
<dbReference type="GO" id="GO:0004730">
    <property type="term" value="F:pseudouridylate synthase activity"/>
    <property type="evidence" value="ECO:0007669"/>
    <property type="project" value="InterPro"/>
</dbReference>
<evidence type="ECO:0000256" key="3">
    <source>
        <dbReference type="ARBA" id="ARBA00023211"/>
    </source>
</evidence>
<organism evidence="8">
    <name type="scientific">Anisakis simplex</name>
    <name type="common">Herring worm</name>
    <dbReference type="NCBI Taxonomy" id="6269"/>
    <lineage>
        <taxon>Eukaryota</taxon>
        <taxon>Metazoa</taxon>
        <taxon>Ecdysozoa</taxon>
        <taxon>Nematoda</taxon>
        <taxon>Chromadorea</taxon>
        <taxon>Rhabditida</taxon>
        <taxon>Spirurina</taxon>
        <taxon>Ascaridomorpha</taxon>
        <taxon>Ascaridoidea</taxon>
        <taxon>Anisakidae</taxon>
        <taxon>Anisakis</taxon>
        <taxon>Anisakis simplex complex</taxon>
    </lineage>
</organism>
<dbReference type="Pfam" id="PF04227">
    <property type="entry name" value="Indigoidine_A"/>
    <property type="match status" value="1"/>
</dbReference>
<dbReference type="OrthoDB" id="198885at2759"/>
<protein>
    <submittedName>
        <fullName evidence="8">Indigoidine synthase A like protein</fullName>
    </submittedName>
</protein>
<keyword evidence="5" id="KW-0326">Glycosidase</keyword>
<evidence type="ECO:0000256" key="4">
    <source>
        <dbReference type="ARBA" id="ARBA00023239"/>
    </source>
</evidence>
<dbReference type="PANTHER" id="PTHR42909">
    <property type="entry name" value="ZGC:136858"/>
    <property type="match status" value="1"/>
</dbReference>
<dbReference type="GO" id="GO:0016798">
    <property type="term" value="F:hydrolase activity, acting on glycosyl bonds"/>
    <property type="evidence" value="ECO:0007669"/>
    <property type="project" value="UniProtKB-KW"/>
</dbReference>
<dbReference type="EMBL" id="UYRR01000370">
    <property type="protein sequence ID" value="VDK17818.1"/>
    <property type="molecule type" value="Genomic_DNA"/>
</dbReference>
<dbReference type="Proteomes" id="UP000267096">
    <property type="component" value="Unassembled WGS sequence"/>
</dbReference>
<sequence length="301" mass="32285">MFLSTVRCVARRVASLPASRLCISEEVSEALNAGHGVVALESTVITHGLPRPQNLELARNLEKIVRSYGATPATIGLFDGKVHIGLDDNQLERIANDFDSIKVSRRDIPYCLINKFVGGTTVAATMYLADAVGIRVFATGGLGGVHRGVTESFDISADLLELATTPVAVVCAGVKSILDVPKTLEYLESNSVEVIVYGKTINFPGFFTAETIWKAHTYTQSLEEIADIINCSRDMGLPSATVIACPIPAEHEAEGKLINEAIEAALMESREVGVDSKNVTPFLMKRVNELTGGASAKTSMF</sequence>
<dbReference type="InterPro" id="IPR022830">
    <property type="entry name" value="Indigdn_synthA-like"/>
</dbReference>
<evidence type="ECO:0000256" key="2">
    <source>
        <dbReference type="ARBA" id="ARBA00022801"/>
    </source>
</evidence>
<accession>A0A0M3IZF4</accession>
<evidence type="ECO:0000256" key="1">
    <source>
        <dbReference type="ARBA" id="ARBA00022723"/>
    </source>
</evidence>
<keyword evidence="2" id="KW-0378">Hydrolase</keyword>